<comment type="similarity">
    <text evidence="2">Belongs to the FliD family.</text>
</comment>
<dbReference type="GO" id="GO:0009421">
    <property type="term" value="C:bacterial-type flagellum filament cap"/>
    <property type="evidence" value="ECO:0007669"/>
    <property type="project" value="InterPro"/>
</dbReference>
<dbReference type="EMBL" id="UINC01024670">
    <property type="protein sequence ID" value="SVA98768.1"/>
    <property type="molecule type" value="Genomic_DNA"/>
</dbReference>
<dbReference type="AlphaFoldDB" id="A0A382AB34"/>
<dbReference type="Pfam" id="PF07196">
    <property type="entry name" value="Flagellin_IN"/>
    <property type="match status" value="1"/>
</dbReference>
<name>A0A382AB34_9ZZZZ</name>
<dbReference type="InterPro" id="IPR003481">
    <property type="entry name" value="FliD_N"/>
</dbReference>
<comment type="subunit">
    <text evidence="3">Homopentamer.</text>
</comment>
<evidence type="ECO:0000313" key="8">
    <source>
        <dbReference type="EMBL" id="SVA98768.1"/>
    </source>
</evidence>
<dbReference type="GO" id="GO:0009424">
    <property type="term" value="C:bacterial-type flagellum hook"/>
    <property type="evidence" value="ECO:0007669"/>
    <property type="project" value="InterPro"/>
</dbReference>
<proteinExistence type="inferred from homology"/>
<protein>
    <recommendedName>
        <fullName evidence="6">Filament cap protein</fullName>
    </recommendedName>
    <alternativeName>
        <fullName evidence="5">Flagellar cap protein</fullName>
    </alternativeName>
</protein>
<keyword evidence="4" id="KW-0975">Bacterial flagellum</keyword>
<dbReference type="PANTHER" id="PTHR30288">
    <property type="entry name" value="FLAGELLAR CAP/ASSEMBLY PROTEIN FLID"/>
    <property type="match status" value="1"/>
</dbReference>
<comment type="subcellular location">
    <subcellularLocation>
        <location evidence="1">Bacterial flagellum</location>
    </subcellularLocation>
</comment>
<dbReference type="InterPro" id="IPR040026">
    <property type="entry name" value="FliD"/>
</dbReference>
<accession>A0A382AB34</accession>
<evidence type="ECO:0000256" key="2">
    <source>
        <dbReference type="ARBA" id="ARBA00009764"/>
    </source>
</evidence>
<evidence type="ECO:0000256" key="1">
    <source>
        <dbReference type="ARBA" id="ARBA00004365"/>
    </source>
</evidence>
<evidence type="ECO:0000259" key="7">
    <source>
        <dbReference type="Pfam" id="PF02465"/>
    </source>
</evidence>
<feature type="non-terminal residue" evidence="8">
    <location>
        <position position="536"/>
    </location>
</feature>
<sequence length="536" mass="55194">MSLQATGLVSGFDVNSIIDDLIRAESAPRSRLENREKILNAQQDTLKTINSNLLVLQSRATGLASNTLTLQRVVTSTNEDALEATATSGAPRQNYQLDVSSLATSSRVSSDSSISNSIELGRLVEISLEKDSDNDGLLDQGSFTVDGLTKDSSGNDITITLDQGSTTLDSIVSTLNFTATDSTTTSTNHTTLFESSYIGASDDSGLSITKRISKLNTALADPTKQISTSQLSFKESDTNFASVIGLPVARQTIHGLSEIDGVIGSNRMSELGAVEVLDYDNSSRTVTVSTDDVGRFANTQILTFAGGGIGNATAKMTISSSPSASAGTFTLSSSSYDLTGARIIGAESTGGGQPFSAKSVNPGSFTINGVTFHVPKIQGSSLAVKFSSSTDLNSTTTLSSDLTSSATTMTVSSTSSFATSGTIRIEDEYIRYTGKTGDTFTGLTRGASSTTAAAYGAAGSIGITSVDYSSQTMSALDITAGTFTVKGASEKTVTISSTSDTLSTVINSINSASAGVTASLSPDGRVKLVGSAGTIV</sequence>
<reference evidence="8" key="1">
    <citation type="submission" date="2018-05" db="EMBL/GenBank/DDBJ databases">
        <authorList>
            <person name="Lanie J.A."/>
            <person name="Ng W.-L."/>
            <person name="Kazmierczak K.M."/>
            <person name="Andrzejewski T.M."/>
            <person name="Davidsen T.M."/>
            <person name="Wayne K.J."/>
            <person name="Tettelin H."/>
            <person name="Glass J.I."/>
            <person name="Rusch D."/>
            <person name="Podicherti R."/>
            <person name="Tsui H.-C.T."/>
            <person name="Winkler M.E."/>
        </authorList>
    </citation>
    <scope>NUCLEOTIDE SEQUENCE</scope>
</reference>
<organism evidence="8">
    <name type="scientific">marine metagenome</name>
    <dbReference type="NCBI Taxonomy" id="408172"/>
    <lineage>
        <taxon>unclassified sequences</taxon>
        <taxon>metagenomes</taxon>
        <taxon>ecological metagenomes</taxon>
    </lineage>
</organism>
<feature type="domain" description="Flagellar hook-associated protein 2 N-terminal" evidence="7">
    <location>
        <begin position="10"/>
        <end position="105"/>
    </location>
</feature>
<evidence type="ECO:0000256" key="5">
    <source>
        <dbReference type="ARBA" id="ARBA00033074"/>
    </source>
</evidence>
<dbReference type="Pfam" id="PF02465">
    <property type="entry name" value="FliD_N"/>
    <property type="match status" value="1"/>
</dbReference>
<dbReference type="GO" id="GO:0071973">
    <property type="term" value="P:bacterial-type flagellum-dependent cell motility"/>
    <property type="evidence" value="ECO:0007669"/>
    <property type="project" value="TreeGrafter"/>
</dbReference>
<dbReference type="PANTHER" id="PTHR30288:SF0">
    <property type="entry name" value="FLAGELLAR HOOK-ASSOCIATED PROTEIN 2"/>
    <property type="match status" value="1"/>
</dbReference>
<evidence type="ECO:0000256" key="4">
    <source>
        <dbReference type="ARBA" id="ARBA00023143"/>
    </source>
</evidence>
<gene>
    <name evidence="8" type="ORF">METZ01_LOCUS151622</name>
</gene>
<dbReference type="InterPro" id="IPR010810">
    <property type="entry name" value="Flagellin_hook_IN_motif"/>
</dbReference>
<evidence type="ECO:0000256" key="3">
    <source>
        <dbReference type="ARBA" id="ARBA00011255"/>
    </source>
</evidence>
<evidence type="ECO:0000256" key="6">
    <source>
        <dbReference type="ARBA" id="ARBA00033192"/>
    </source>
</evidence>